<dbReference type="GO" id="GO:0005509">
    <property type="term" value="F:calcium ion binding"/>
    <property type="evidence" value="ECO:0007669"/>
    <property type="project" value="InterPro"/>
</dbReference>
<dbReference type="AlphaFoldDB" id="S4RSH3"/>
<dbReference type="PROSITE" id="PS00118">
    <property type="entry name" value="PA2_HIS"/>
    <property type="match status" value="1"/>
</dbReference>
<evidence type="ECO:0000259" key="8">
    <source>
        <dbReference type="SMART" id="SM00085"/>
    </source>
</evidence>
<evidence type="ECO:0000256" key="3">
    <source>
        <dbReference type="ARBA" id="ARBA00023157"/>
    </source>
</evidence>
<comment type="catalytic activity">
    <reaction evidence="7">
        <text>a 1,2-diacyl-sn-glycero-3-phosphocholine + H2O = a 1-acyl-sn-glycero-3-phosphocholine + a fatty acid + H(+)</text>
        <dbReference type="Rhea" id="RHEA:15801"/>
        <dbReference type="ChEBI" id="CHEBI:15377"/>
        <dbReference type="ChEBI" id="CHEBI:15378"/>
        <dbReference type="ChEBI" id="CHEBI:28868"/>
        <dbReference type="ChEBI" id="CHEBI:57643"/>
        <dbReference type="ChEBI" id="CHEBI:58168"/>
        <dbReference type="EC" id="3.1.1.4"/>
    </reaction>
</comment>
<keyword evidence="3 5" id="KW-1015">Disulfide bond</keyword>
<dbReference type="GO" id="GO:0005576">
    <property type="term" value="C:extracellular region"/>
    <property type="evidence" value="ECO:0007669"/>
    <property type="project" value="UniProtKB-SubCell"/>
</dbReference>
<evidence type="ECO:0000256" key="5">
    <source>
        <dbReference type="PIRSR" id="PIRSR601211-3"/>
    </source>
</evidence>
<accession>S4RSH3</accession>
<feature type="disulfide bond" evidence="5">
    <location>
        <begin position="48"/>
        <end position="139"/>
    </location>
</feature>
<evidence type="ECO:0000313" key="9">
    <source>
        <dbReference type="Ensembl" id="ENSPMAP00000008162.1"/>
    </source>
</evidence>
<keyword evidence="2 7" id="KW-0964">Secreted</keyword>
<dbReference type="STRING" id="7757.ENSPMAP00000008162"/>
<reference evidence="9" key="1">
    <citation type="submission" date="2025-08" db="UniProtKB">
        <authorList>
            <consortium name="Ensembl"/>
        </authorList>
    </citation>
    <scope>IDENTIFICATION</scope>
</reference>
<dbReference type="SUPFAM" id="SSF48619">
    <property type="entry name" value="Phospholipase A2, PLA2"/>
    <property type="match status" value="1"/>
</dbReference>
<dbReference type="Pfam" id="PF00068">
    <property type="entry name" value="Phospholip_A2_1"/>
    <property type="match status" value="1"/>
</dbReference>
<dbReference type="InterPro" id="IPR016090">
    <property type="entry name" value="PLA2-like_dom"/>
</dbReference>
<organism evidence="9">
    <name type="scientific">Petromyzon marinus</name>
    <name type="common">Sea lamprey</name>
    <dbReference type="NCBI Taxonomy" id="7757"/>
    <lineage>
        <taxon>Eukaryota</taxon>
        <taxon>Metazoa</taxon>
        <taxon>Chordata</taxon>
        <taxon>Craniata</taxon>
        <taxon>Vertebrata</taxon>
        <taxon>Cyclostomata</taxon>
        <taxon>Hyperoartia</taxon>
        <taxon>Petromyzontiformes</taxon>
        <taxon>Petromyzontidae</taxon>
        <taxon>Petromyzon</taxon>
    </lineage>
</organism>
<protein>
    <recommendedName>
        <fullName evidence="7">Phospholipase A2</fullName>
        <ecNumber evidence="7">3.1.1.4</ecNumber>
    </recommendedName>
</protein>
<dbReference type="Gene3D" id="1.20.90.10">
    <property type="entry name" value="Phospholipase A2 domain"/>
    <property type="match status" value="1"/>
</dbReference>
<evidence type="ECO:0000256" key="6">
    <source>
        <dbReference type="RuleBase" id="RU003654"/>
    </source>
</evidence>
<dbReference type="GO" id="GO:0006644">
    <property type="term" value="P:phospholipid metabolic process"/>
    <property type="evidence" value="ECO:0007669"/>
    <property type="project" value="InterPro"/>
</dbReference>
<feature type="disulfide bond" evidence="5">
    <location>
        <begin position="50"/>
        <end position="66"/>
    </location>
</feature>
<dbReference type="InterPro" id="IPR036444">
    <property type="entry name" value="PLipase_A2_dom_sf"/>
</dbReference>
<feature type="domain" description="Phospholipase A2-like central" evidence="8">
    <location>
        <begin position="24"/>
        <end position="140"/>
    </location>
</feature>
<dbReference type="PRINTS" id="PR00389">
    <property type="entry name" value="PHPHLIPASEA2"/>
</dbReference>
<evidence type="ECO:0000256" key="2">
    <source>
        <dbReference type="ARBA" id="ARBA00022525"/>
    </source>
</evidence>
<sequence>VFVLCFAVLLARGQEIEHKREKRAIWNFAWMIWKVVRINPAEYSGYGCNCLSTGHGKPVDDVDRCCQAHTKCYEQVYKMSCSPHWDPYYFSIRGKAIRCTRGGPPCDVHTCLCDKAAVECFARSHFNRRYRNFNRKRYCKK</sequence>
<keyword evidence="7" id="KW-0443">Lipid metabolism</keyword>
<dbReference type="SMART" id="SM00085">
    <property type="entry name" value="PA2c"/>
    <property type="match status" value="1"/>
</dbReference>
<dbReference type="HOGENOM" id="CLU_090683_1_1_1"/>
<dbReference type="GO" id="GO:0016042">
    <property type="term" value="P:lipid catabolic process"/>
    <property type="evidence" value="ECO:0007669"/>
    <property type="project" value="InterPro"/>
</dbReference>
<dbReference type="GO" id="GO:0047498">
    <property type="term" value="F:calcium-dependent phospholipase A2 activity"/>
    <property type="evidence" value="ECO:0007669"/>
    <property type="project" value="TreeGrafter"/>
</dbReference>
<dbReference type="CDD" id="cd00125">
    <property type="entry name" value="PLA2c"/>
    <property type="match status" value="1"/>
</dbReference>
<dbReference type="InterPro" id="IPR001211">
    <property type="entry name" value="PLA2"/>
</dbReference>
<name>S4RSH3_PETMA</name>
<feature type="disulfide bond" evidence="5">
    <location>
        <begin position="99"/>
        <end position="111"/>
    </location>
</feature>
<dbReference type="GO" id="GO:0005543">
    <property type="term" value="F:phospholipid binding"/>
    <property type="evidence" value="ECO:0007669"/>
    <property type="project" value="TreeGrafter"/>
</dbReference>
<keyword evidence="7" id="KW-0378">Hydrolase</keyword>
<feature type="disulfide bond" evidence="5">
    <location>
        <begin position="81"/>
        <end position="106"/>
    </location>
</feature>
<comment type="similarity">
    <text evidence="6">Belongs to the phospholipase A2 family.</text>
</comment>
<feature type="active site" evidence="4">
    <location>
        <position position="114"/>
    </location>
</feature>
<evidence type="ECO:0000256" key="7">
    <source>
        <dbReference type="RuleBase" id="RU361236"/>
    </source>
</evidence>
<dbReference type="OMA" id="HTYSEHY"/>
<feature type="active site" evidence="4">
    <location>
        <position position="69"/>
    </location>
</feature>
<dbReference type="InterPro" id="IPR033113">
    <property type="entry name" value="PLA2_histidine"/>
</dbReference>
<comment type="subcellular location">
    <subcellularLocation>
        <location evidence="1 7">Secreted</location>
    </subcellularLocation>
</comment>
<feature type="disulfide bond" evidence="5">
    <location>
        <begin position="72"/>
        <end position="113"/>
    </location>
</feature>
<dbReference type="Ensembl" id="ENSPMAT00000008199.1">
    <property type="protein sequence ID" value="ENSPMAP00000008162.1"/>
    <property type="gene ID" value="ENSPMAG00000007414.1"/>
</dbReference>
<dbReference type="PANTHER" id="PTHR11716">
    <property type="entry name" value="PHOSPHOLIPASE A2 FAMILY MEMBER"/>
    <property type="match status" value="1"/>
</dbReference>
<evidence type="ECO:0000256" key="4">
    <source>
        <dbReference type="PIRSR" id="PIRSR601211-1"/>
    </source>
</evidence>
<dbReference type="GeneTree" id="ENSGT00940000164998"/>
<keyword evidence="7" id="KW-0106">Calcium</keyword>
<proteinExistence type="inferred from homology"/>
<reference evidence="9" key="2">
    <citation type="submission" date="2025-09" db="UniProtKB">
        <authorList>
            <consortium name="Ensembl"/>
        </authorList>
    </citation>
    <scope>IDENTIFICATION</scope>
</reference>
<dbReference type="EC" id="3.1.1.4" evidence="7"/>
<comment type="cofactor">
    <cofactor evidence="7">
        <name>Ca(2+)</name>
        <dbReference type="ChEBI" id="CHEBI:29108"/>
    </cofactor>
</comment>
<feature type="disulfide bond" evidence="5">
    <location>
        <begin position="65"/>
        <end position="120"/>
    </location>
</feature>
<evidence type="ECO:0000256" key="1">
    <source>
        <dbReference type="ARBA" id="ARBA00004613"/>
    </source>
</evidence>
<dbReference type="PANTHER" id="PTHR11716:SF51">
    <property type="entry name" value="PHOSPHOLIPASE A2"/>
    <property type="match status" value="1"/>
</dbReference>
<dbReference type="GO" id="GO:0050482">
    <property type="term" value="P:arachidonate secretion"/>
    <property type="evidence" value="ECO:0007669"/>
    <property type="project" value="InterPro"/>
</dbReference>